<keyword evidence="2" id="KW-1185">Reference proteome</keyword>
<dbReference type="Pfam" id="PF06542">
    <property type="entry name" value="PHA-1"/>
    <property type="match status" value="1"/>
</dbReference>
<dbReference type="HOGENOM" id="CLU_698741_0_0_1"/>
<protein>
    <submittedName>
        <fullName evidence="1">Uncharacterized protein</fullName>
    </submittedName>
</protein>
<dbReference type="AlphaFoldDB" id="G0ML94"/>
<dbReference type="InterPro" id="IPR009497">
    <property type="entry name" value="Regulator_protein_PHA-1"/>
</dbReference>
<evidence type="ECO:0000313" key="2">
    <source>
        <dbReference type="Proteomes" id="UP000008068"/>
    </source>
</evidence>
<gene>
    <name evidence="1" type="ORF">CAEBREN_20860</name>
</gene>
<reference evidence="2" key="1">
    <citation type="submission" date="2011-07" db="EMBL/GenBank/DDBJ databases">
        <authorList>
            <consortium name="Caenorhabditis brenneri Sequencing and Analysis Consortium"/>
            <person name="Wilson R.K."/>
        </authorList>
    </citation>
    <scope>NUCLEOTIDE SEQUENCE [LARGE SCALE GENOMIC DNA]</scope>
    <source>
        <strain evidence="2">PB2801</strain>
    </source>
</reference>
<dbReference type="Proteomes" id="UP000008068">
    <property type="component" value="Unassembled WGS sequence"/>
</dbReference>
<evidence type="ECO:0000313" key="1">
    <source>
        <dbReference type="EMBL" id="EGT34815.1"/>
    </source>
</evidence>
<proteinExistence type="predicted"/>
<sequence length="404" mass="47765">MSSDAPKSIFENSLIVEKILDRVPSGDEQFTDYLRLRLINKKCNEALLMKIRNSHKTVFIHDDAEEGHVDMLWNQSLHRPSIYINTKKKFLNRVLPYFQQIHLLAIKLLEASKNKESCFESVSRFIENNIECETLIFTLSDRNFHTLPFELIDSIFKKWKVKKVKLVFLDIDFDESLPGKWLHRSIFTEFNFNSKIDWESDNCFDSVEVDMMDAFNTFQEYFKSEALTKNHNFLANVRRLFPTNRIMITLPSFMIEVCQMDKHIEKLMNIINEERQRNLDITVRVAPQIMNNTNNEIPDIFNSGACLLNETSPEDDLVRWKLKELKTLPVLIVDSIWSLQRKTFKRKLFELQNVFNNSSLHLELLFMDVDLRNFFGERNGEVVGTGFMLHFYELAKYFSISIQR</sequence>
<dbReference type="EMBL" id="GL379799">
    <property type="protein sequence ID" value="EGT34815.1"/>
    <property type="molecule type" value="Genomic_DNA"/>
</dbReference>
<organism evidence="2">
    <name type="scientific">Caenorhabditis brenneri</name>
    <name type="common">Nematode worm</name>
    <dbReference type="NCBI Taxonomy" id="135651"/>
    <lineage>
        <taxon>Eukaryota</taxon>
        <taxon>Metazoa</taxon>
        <taxon>Ecdysozoa</taxon>
        <taxon>Nematoda</taxon>
        <taxon>Chromadorea</taxon>
        <taxon>Rhabditida</taxon>
        <taxon>Rhabditina</taxon>
        <taxon>Rhabditomorpha</taxon>
        <taxon>Rhabditoidea</taxon>
        <taxon>Rhabditidae</taxon>
        <taxon>Peloderinae</taxon>
        <taxon>Caenorhabditis</taxon>
    </lineage>
</organism>
<dbReference type="InParanoid" id="G0ML94"/>
<name>G0ML94_CAEBE</name>
<accession>G0ML94</accession>